<accession>A0A078LX65</accession>
<dbReference type="HOGENOM" id="CLU_096026_0_0_6"/>
<name>A0A078LX65_9PSED</name>
<dbReference type="Pfam" id="PF05573">
    <property type="entry name" value="NosL"/>
    <property type="match status" value="1"/>
</dbReference>
<protein>
    <submittedName>
        <fullName evidence="2">Lipoprotein involved in nitrous oxide reduction</fullName>
    </submittedName>
</protein>
<organism evidence="2 3">
    <name type="scientific">Pseudomonas saudiphocaensis</name>
    <dbReference type="NCBI Taxonomy" id="1499686"/>
    <lineage>
        <taxon>Bacteria</taxon>
        <taxon>Pseudomonadati</taxon>
        <taxon>Pseudomonadota</taxon>
        <taxon>Gammaproteobacteria</taxon>
        <taxon>Pseudomonadales</taxon>
        <taxon>Pseudomonadaceae</taxon>
        <taxon>Pseudomonas</taxon>
    </lineage>
</organism>
<sequence length="194" mass="21026">MMKALYTKASSVLIALLLLGLAGCGESEQATQPVEPVAFHADDECHVCGMAILDFPGPKGQAVERGGVKKFCSTGEMIGWWLQPENRVLDAKLYVHDMAHGSWAQPDDAHLIDARSAWYVAGTELEGAMGAVLASFADEDAARQLAAEHGGQVLRFEEIDQAVLQSFPGMGHMGHDPVEHMEEMNDHEHDHAGH</sequence>
<feature type="signal peptide" evidence="1">
    <location>
        <begin position="1"/>
        <end position="24"/>
    </location>
</feature>
<dbReference type="Gene3D" id="3.30.70.2060">
    <property type="match status" value="1"/>
</dbReference>
<dbReference type="PANTHER" id="PTHR41247">
    <property type="entry name" value="HTH-TYPE TRANSCRIPTIONAL REPRESSOR YCNK"/>
    <property type="match status" value="1"/>
</dbReference>
<proteinExistence type="predicted"/>
<reference evidence="2 3" key="1">
    <citation type="submission" date="2014-07" db="EMBL/GenBank/DDBJ databases">
        <authorList>
            <person name="Urmite Genomes Urmite Genomes"/>
        </authorList>
    </citation>
    <scope>NUCLEOTIDE SEQUENCE [LARGE SCALE GENOMIC DNA]</scope>
    <source>
        <strain evidence="2 3">20_BN</strain>
    </source>
</reference>
<dbReference type="InterPro" id="IPR008719">
    <property type="entry name" value="N2O_reductase_NosL"/>
</dbReference>
<feature type="chain" id="PRO_5001741417" evidence="1">
    <location>
        <begin position="25"/>
        <end position="194"/>
    </location>
</feature>
<keyword evidence="1" id="KW-0732">Signal</keyword>
<keyword evidence="3" id="KW-1185">Reference proteome</keyword>
<dbReference type="Proteomes" id="UP000053902">
    <property type="component" value="Unassembled WGS sequence"/>
</dbReference>
<dbReference type="PROSITE" id="PS51257">
    <property type="entry name" value="PROKAR_LIPOPROTEIN"/>
    <property type="match status" value="1"/>
</dbReference>
<dbReference type="SUPFAM" id="SSF160387">
    <property type="entry name" value="NosL/MerB-like"/>
    <property type="match status" value="1"/>
</dbReference>
<evidence type="ECO:0000256" key="1">
    <source>
        <dbReference type="SAM" id="SignalP"/>
    </source>
</evidence>
<evidence type="ECO:0000313" key="2">
    <source>
        <dbReference type="EMBL" id="CDZ95804.1"/>
    </source>
</evidence>
<dbReference type="STRING" id="1499686.BN1079_03148"/>
<dbReference type="PANTHER" id="PTHR41247:SF1">
    <property type="entry name" value="HTH-TYPE TRANSCRIPTIONAL REPRESSOR YCNK"/>
    <property type="match status" value="1"/>
</dbReference>
<dbReference type="AlphaFoldDB" id="A0A078LX65"/>
<dbReference type="eggNOG" id="COG4314">
    <property type="taxonomic scope" value="Bacteria"/>
</dbReference>
<gene>
    <name evidence="2" type="primary">nosL</name>
    <name evidence="2" type="ORF">BN1079_03148</name>
</gene>
<dbReference type="EMBL" id="CCSF01000001">
    <property type="protein sequence ID" value="CDZ95804.1"/>
    <property type="molecule type" value="Genomic_DNA"/>
</dbReference>
<evidence type="ECO:0000313" key="3">
    <source>
        <dbReference type="Proteomes" id="UP000053902"/>
    </source>
</evidence>
<keyword evidence="2" id="KW-0449">Lipoprotein</keyword>
<dbReference type="Gene3D" id="3.30.70.2050">
    <property type="match status" value="1"/>
</dbReference>